<name>A0A2P6NG57_9EUKA</name>
<evidence type="ECO:0000256" key="2">
    <source>
        <dbReference type="ARBA" id="ARBA00023125"/>
    </source>
</evidence>
<evidence type="ECO:0000259" key="7">
    <source>
        <dbReference type="PROSITE" id="PS50071"/>
    </source>
</evidence>
<accession>A0A2P6NG57</accession>
<dbReference type="GO" id="GO:0030154">
    <property type="term" value="P:cell differentiation"/>
    <property type="evidence" value="ECO:0007669"/>
    <property type="project" value="TreeGrafter"/>
</dbReference>
<dbReference type="InParanoid" id="A0A2P6NG57"/>
<evidence type="ECO:0000256" key="1">
    <source>
        <dbReference type="ARBA" id="ARBA00004123"/>
    </source>
</evidence>
<feature type="DNA-binding region" description="Homeobox" evidence="5">
    <location>
        <begin position="130"/>
        <end position="189"/>
    </location>
</feature>
<gene>
    <name evidence="8" type="ORF">PROFUN_06689</name>
</gene>
<dbReference type="GO" id="GO:0005634">
    <property type="term" value="C:nucleus"/>
    <property type="evidence" value="ECO:0007669"/>
    <property type="project" value="UniProtKB-SubCell"/>
</dbReference>
<dbReference type="GO" id="GO:0000978">
    <property type="term" value="F:RNA polymerase II cis-regulatory region sequence-specific DNA binding"/>
    <property type="evidence" value="ECO:0007669"/>
    <property type="project" value="TreeGrafter"/>
</dbReference>
<dbReference type="SUPFAM" id="SSF46689">
    <property type="entry name" value="Homeodomain-like"/>
    <property type="match status" value="1"/>
</dbReference>
<dbReference type="CDD" id="cd00086">
    <property type="entry name" value="homeodomain"/>
    <property type="match status" value="1"/>
</dbReference>
<dbReference type="EMBL" id="MDYQ01000093">
    <property type="protein sequence ID" value="PRP82912.1"/>
    <property type="molecule type" value="Genomic_DNA"/>
</dbReference>
<dbReference type="GO" id="GO:0006357">
    <property type="term" value="P:regulation of transcription by RNA polymerase II"/>
    <property type="evidence" value="ECO:0007669"/>
    <property type="project" value="TreeGrafter"/>
</dbReference>
<keyword evidence="3 5" id="KW-0371">Homeobox</keyword>
<dbReference type="SMART" id="SM00389">
    <property type="entry name" value="HOX"/>
    <property type="match status" value="1"/>
</dbReference>
<dbReference type="Gene3D" id="1.10.10.60">
    <property type="entry name" value="Homeodomain-like"/>
    <property type="match status" value="1"/>
</dbReference>
<dbReference type="InterPro" id="IPR009057">
    <property type="entry name" value="Homeodomain-like_sf"/>
</dbReference>
<evidence type="ECO:0000256" key="6">
    <source>
        <dbReference type="RuleBase" id="RU000682"/>
    </source>
</evidence>
<sequence>MLYRQEKSAYGIIRLEMTSEAFILSVRSGVTDVPTESDSHSVFRLYLTPNKLNSFRLSYFVEIIEKLRGFPGTSDPSDSRIDKRRQLPQTLSTPNMNITQLITSSESPFDVCSTGGKRCMGRTFFFAPSRAQVKTIFSYEQRDQLMREYKQQPYPTMKKRRELAEEMKTTVRSIQIWFQNRRQRTDRKRMIGQSILEGNSCFKAR</sequence>
<dbReference type="Proteomes" id="UP000241769">
    <property type="component" value="Unassembled WGS sequence"/>
</dbReference>
<dbReference type="PANTHER" id="PTHR24324:SF5">
    <property type="entry name" value="HEMATOPOIETICALLY-EXPRESSED HOMEOBOX PROTEIN HHEX"/>
    <property type="match status" value="1"/>
</dbReference>
<dbReference type="InterPro" id="IPR001356">
    <property type="entry name" value="HD"/>
</dbReference>
<dbReference type="PANTHER" id="PTHR24324">
    <property type="entry name" value="HOMEOBOX PROTEIN HHEX"/>
    <property type="match status" value="1"/>
</dbReference>
<evidence type="ECO:0000313" key="9">
    <source>
        <dbReference type="Proteomes" id="UP000241769"/>
    </source>
</evidence>
<evidence type="ECO:0000256" key="5">
    <source>
        <dbReference type="PROSITE-ProRule" id="PRU00108"/>
    </source>
</evidence>
<dbReference type="OrthoDB" id="6159439at2759"/>
<organism evidence="8 9">
    <name type="scientific">Planoprotostelium fungivorum</name>
    <dbReference type="NCBI Taxonomy" id="1890364"/>
    <lineage>
        <taxon>Eukaryota</taxon>
        <taxon>Amoebozoa</taxon>
        <taxon>Evosea</taxon>
        <taxon>Variosea</taxon>
        <taxon>Cavosteliida</taxon>
        <taxon>Cavosteliaceae</taxon>
        <taxon>Planoprotostelium</taxon>
    </lineage>
</organism>
<keyword evidence="9" id="KW-1185">Reference proteome</keyword>
<dbReference type="Pfam" id="PF00046">
    <property type="entry name" value="Homeodomain"/>
    <property type="match status" value="1"/>
</dbReference>
<protein>
    <submittedName>
        <fullName evidence="8">Prop-1-like homeobox protein</fullName>
    </submittedName>
</protein>
<keyword evidence="2 5" id="KW-0238">DNA-binding</keyword>
<evidence type="ECO:0000256" key="4">
    <source>
        <dbReference type="ARBA" id="ARBA00023242"/>
    </source>
</evidence>
<evidence type="ECO:0000313" key="8">
    <source>
        <dbReference type="EMBL" id="PRP82912.1"/>
    </source>
</evidence>
<dbReference type="AlphaFoldDB" id="A0A2P6NG57"/>
<reference evidence="8 9" key="1">
    <citation type="journal article" date="2018" name="Genome Biol. Evol.">
        <title>Multiple Roots of Fruiting Body Formation in Amoebozoa.</title>
        <authorList>
            <person name="Hillmann F."/>
            <person name="Forbes G."/>
            <person name="Novohradska S."/>
            <person name="Ferling I."/>
            <person name="Riege K."/>
            <person name="Groth M."/>
            <person name="Westermann M."/>
            <person name="Marz M."/>
            <person name="Spaller T."/>
            <person name="Winckler T."/>
            <person name="Schaap P."/>
            <person name="Glockner G."/>
        </authorList>
    </citation>
    <scope>NUCLEOTIDE SEQUENCE [LARGE SCALE GENOMIC DNA]</scope>
    <source>
        <strain evidence="8 9">Jena</strain>
    </source>
</reference>
<comment type="subcellular location">
    <subcellularLocation>
        <location evidence="1 5 6">Nucleus</location>
    </subcellularLocation>
</comment>
<proteinExistence type="predicted"/>
<comment type="caution">
    <text evidence="8">The sequence shown here is derived from an EMBL/GenBank/DDBJ whole genome shotgun (WGS) entry which is preliminary data.</text>
</comment>
<dbReference type="InterPro" id="IPR051000">
    <property type="entry name" value="Homeobox_DNA-bind_prot"/>
</dbReference>
<evidence type="ECO:0000256" key="3">
    <source>
        <dbReference type="ARBA" id="ARBA00023155"/>
    </source>
</evidence>
<feature type="domain" description="Homeobox" evidence="7">
    <location>
        <begin position="128"/>
        <end position="188"/>
    </location>
</feature>
<keyword evidence="4 5" id="KW-0539">Nucleus</keyword>
<dbReference type="PROSITE" id="PS50071">
    <property type="entry name" value="HOMEOBOX_2"/>
    <property type="match status" value="1"/>
</dbReference>